<keyword evidence="3" id="KW-0645">Protease</keyword>
<evidence type="ECO:0000313" key="6">
    <source>
        <dbReference type="Proteomes" id="UP000636479"/>
    </source>
</evidence>
<evidence type="ECO:0000256" key="1">
    <source>
        <dbReference type="ARBA" id="ARBA00009005"/>
    </source>
</evidence>
<keyword evidence="2" id="KW-0053">Apoptosis</keyword>
<evidence type="ECO:0000259" key="4">
    <source>
        <dbReference type="Pfam" id="PF00656"/>
    </source>
</evidence>
<dbReference type="OrthoDB" id="10255174at2759"/>
<evidence type="ECO:0000256" key="3">
    <source>
        <dbReference type="ARBA" id="ARBA00022807"/>
    </source>
</evidence>
<dbReference type="InterPro" id="IPR011600">
    <property type="entry name" value="Pept_C14_caspase"/>
</dbReference>
<reference evidence="5" key="1">
    <citation type="submission" date="2020-05" db="EMBL/GenBank/DDBJ databases">
        <title>Mycena genomes resolve the evolution of fungal bioluminescence.</title>
        <authorList>
            <person name="Tsai I.J."/>
        </authorList>
    </citation>
    <scope>NUCLEOTIDE SEQUENCE</scope>
    <source>
        <strain evidence="5">171206Taipei</strain>
    </source>
</reference>
<evidence type="ECO:0000313" key="5">
    <source>
        <dbReference type="EMBL" id="KAF7297402.1"/>
    </source>
</evidence>
<dbReference type="GO" id="GO:0004197">
    <property type="term" value="F:cysteine-type endopeptidase activity"/>
    <property type="evidence" value="ECO:0007669"/>
    <property type="project" value="InterPro"/>
</dbReference>
<evidence type="ECO:0000256" key="2">
    <source>
        <dbReference type="ARBA" id="ARBA00022703"/>
    </source>
</evidence>
<gene>
    <name evidence="5" type="ORF">MIND_00973800</name>
</gene>
<accession>A0A8H6SFH1</accession>
<name>A0A8H6SFH1_9AGAR</name>
<dbReference type="Gene3D" id="3.40.50.1460">
    <property type="match status" value="1"/>
</dbReference>
<sequence>MCASLATSFIHYGSFPTSDSLAQTVSWAFIGIALEAHYISQSTTFRNNRLPMAPKLYALCIGIDEYASSKIRSLRGCVKDVNSLREVLLLRYPEAVIRTLTNKAATRRNVIETVTTDLIENGEISTDDAVLIYFAGYGQRLNATSRKVDALIPYDYSLDVPPIFDVTLHNLAQELIKKGSNVTIILDCSFSETMSLSSVRRIQDPSWPSHLADYRRENSSSDYGGFFTDAQAYVLIAASKKNLNCTESAAGGTFSQALMSTLRSSWPLSCREVAVLVQRSLANGRGSIPACHGQYLDRILFTAPRLLPIQKLRVFSTNVDLGGENDFYVVANRRDASVALNASTTGQGCVERLQGLVAEYGSPKASIKLAEAVPTLNAIAHFQHHLELGLAKTTVSWFARLFWLNAKPLPTSFVELYHYKGDDQRALVEVSPNILCEGVAYLEGVPNDHVFGLRITNPTEQAMYPYLVHFDTATYAIKVLYSSFSEDGKAKLLPPHSSLVFGRTPTMKSSSVRDAQPALRVVLDEARTERTAEIIKVILSEKPIDVGYMVQPSPMVSIVRDRAPGYQEIPGAWQTETVTLAVPANYCNGGKVSASSRGLWERLRAVVCRWSLL</sequence>
<protein>
    <recommendedName>
        <fullName evidence="4">Peptidase C14 caspase domain-containing protein</fullName>
    </recommendedName>
</protein>
<dbReference type="SUPFAM" id="SSF52129">
    <property type="entry name" value="Caspase-like"/>
    <property type="match status" value="1"/>
</dbReference>
<keyword evidence="6" id="KW-1185">Reference proteome</keyword>
<dbReference type="AlphaFoldDB" id="A0A8H6SFH1"/>
<proteinExistence type="inferred from homology"/>
<dbReference type="RefSeq" id="XP_037217761.1">
    <property type="nucleotide sequence ID" value="XM_037366349.1"/>
</dbReference>
<dbReference type="PANTHER" id="PTHR48104:SF30">
    <property type="entry name" value="METACASPASE-1"/>
    <property type="match status" value="1"/>
</dbReference>
<dbReference type="Pfam" id="PF00656">
    <property type="entry name" value="Peptidase_C14"/>
    <property type="match status" value="1"/>
</dbReference>
<keyword evidence="3" id="KW-0788">Thiol protease</keyword>
<dbReference type="GO" id="GO:0005737">
    <property type="term" value="C:cytoplasm"/>
    <property type="evidence" value="ECO:0007669"/>
    <property type="project" value="TreeGrafter"/>
</dbReference>
<dbReference type="PANTHER" id="PTHR48104">
    <property type="entry name" value="METACASPASE-4"/>
    <property type="match status" value="1"/>
</dbReference>
<dbReference type="GO" id="GO:0006915">
    <property type="term" value="P:apoptotic process"/>
    <property type="evidence" value="ECO:0007669"/>
    <property type="project" value="UniProtKB-KW"/>
</dbReference>
<keyword evidence="3" id="KW-0378">Hydrolase</keyword>
<comment type="caution">
    <text evidence="5">The sequence shown here is derived from an EMBL/GenBank/DDBJ whole genome shotgun (WGS) entry which is preliminary data.</text>
</comment>
<dbReference type="InterPro" id="IPR050452">
    <property type="entry name" value="Metacaspase"/>
</dbReference>
<dbReference type="EMBL" id="JACAZF010000008">
    <property type="protein sequence ID" value="KAF7297402.1"/>
    <property type="molecule type" value="Genomic_DNA"/>
</dbReference>
<organism evidence="5 6">
    <name type="scientific">Mycena indigotica</name>
    <dbReference type="NCBI Taxonomy" id="2126181"/>
    <lineage>
        <taxon>Eukaryota</taxon>
        <taxon>Fungi</taxon>
        <taxon>Dikarya</taxon>
        <taxon>Basidiomycota</taxon>
        <taxon>Agaricomycotina</taxon>
        <taxon>Agaricomycetes</taxon>
        <taxon>Agaricomycetidae</taxon>
        <taxon>Agaricales</taxon>
        <taxon>Marasmiineae</taxon>
        <taxon>Mycenaceae</taxon>
        <taxon>Mycena</taxon>
    </lineage>
</organism>
<dbReference type="InterPro" id="IPR029030">
    <property type="entry name" value="Caspase-like_dom_sf"/>
</dbReference>
<feature type="domain" description="Peptidase C14 caspase" evidence="4">
    <location>
        <begin position="57"/>
        <end position="289"/>
    </location>
</feature>
<dbReference type="GeneID" id="59348865"/>
<dbReference type="GO" id="GO:0006508">
    <property type="term" value="P:proteolysis"/>
    <property type="evidence" value="ECO:0007669"/>
    <property type="project" value="InterPro"/>
</dbReference>
<dbReference type="Proteomes" id="UP000636479">
    <property type="component" value="Unassembled WGS sequence"/>
</dbReference>
<comment type="similarity">
    <text evidence="1">Belongs to the peptidase C14B family.</text>
</comment>